<protein>
    <recommendedName>
        <fullName evidence="8">Cytosine-specific methyltransferase</fullName>
        <ecNumber evidence="8">2.1.1.37</ecNumber>
    </recommendedName>
</protein>
<dbReference type="PANTHER" id="PTHR10629">
    <property type="entry name" value="CYTOSINE-SPECIFIC METHYLTRANSFERASE"/>
    <property type="match status" value="1"/>
</dbReference>
<dbReference type="GO" id="GO:0003677">
    <property type="term" value="F:DNA binding"/>
    <property type="evidence" value="ECO:0007669"/>
    <property type="project" value="TreeGrafter"/>
</dbReference>
<evidence type="ECO:0000313" key="9">
    <source>
        <dbReference type="EMBL" id="CAJ54445.1"/>
    </source>
</evidence>
<comment type="catalytic activity">
    <reaction evidence="5 8">
        <text>a 2'-deoxycytidine in DNA + S-adenosyl-L-methionine = a 5-methyl-2'-deoxycytidine in DNA + S-adenosyl-L-homocysteine + H(+)</text>
        <dbReference type="Rhea" id="RHEA:13681"/>
        <dbReference type="Rhea" id="RHEA-COMP:11369"/>
        <dbReference type="Rhea" id="RHEA-COMP:11370"/>
        <dbReference type="ChEBI" id="CHEBI:15378"/>
        <dbReference type="ChEBI" id="CHEBI:57856"/>
        <dbReference type="ChEBI" id="CHEBI:59789"/>
        <dbReference type="ChEBI" id="CHEBI:85452"/>
        <dbReference type="ChEBI" id="CHEBI:85454"/>
        <dbReference type="EC" id="2.1.1.37"/>
    </reaction>
</comment>
<accession>Q1MRD1</accession>
<dbReference type="HOGENOM" id="CLU_006958_2_1_7"/>
<evidence type="ECO:0000256" key="8">
    <source>
        <dbReference type="RuleBase" id="RU000417"/>
    </source>
</evidence>
<evidence type="ECO:0000256" key="1">
    <source>
        <dbReference type="ARBA" id="ARBA00022603"/>
    </source>
</evidence>
<dbReference type="PRINTS" id="PR00105">
    <property type="entry name" value="C5METTRFRASE"/>
</dbReference>
<dbReference type="InterPro" id="IPR029063">
    <property type="entry name" value="SAM-dependent_MTases_sf"/>
</dbReference>
<dbReference type="PROSITE" id="PS00095">
    <property type="entry name" value="C5_MTASE_2"/>
    <property type="match status" value="1"/>
</dbReference>
<comment type="similarity">
    <text evidence="6 7">Belongs to the class I-like SAM-binding methyltransferase superfamily. C5-methyltransferase family.</text>
</comment>
<dbReference type="STRING" id="363253.LI0389"/>
<evidence type="ECO:0000256" key="7">
    <source>
        <dbReference type="RuleBase" id="RU000416"/>
    </source>
</evidence>
<reference evidence="9 10" key="1">
    <citation type="submission" date="2005-11" db="EMBL/GenBank/DDBJ databases">
        <title>The complete genome sequence of Lawsonia intracellularis: the causative agent of proliferative enteropathy.</title>
        <authorList>
            <person name="Kaur K."/>
            <person name="Zhang Q."/>
            <person name="Beckler D."/>
            <person name="Munir S."/>
            <person name="Li L."/>
            <person name="Kinsley K."/>
            <person name="Herron L."/>
            <person name="Peterson A."/>
            <person name="May B."/>
            <person name="Singh S."/>
            <person name="Gebhart C."/>
            <person name="Kapur V."/>
        </authorList>
    </citation>
    <scope>NUCLEOTIDE SEQUENCE [LARGE SCALE GENOMIC DNA]</scope>
    <source>
        <strain evidence="9 10">PHE/MN1-00</strain>
    </source>
</reference>
<dbReference type="InterPro" id="IPR018117">
    <property type="entry name" value="C5_DNA_meth_AS"/>
</dbReference>
<evidence type="ECO:0000313" key="10">
    <source>
        <dbReference type="Proteomes" id="UP000002430"/>
    </source>
</evidence>
<evidence type="ECO:0000256" key="5">
    <source>
        <dbReference type="ARBA" id="ARBA00047422"/>
    </source>
</evidence>
<keyword evidence="4" id="KW-0680">Restriction system</keyword>
<keyword evidence="10" id="KW-1185">Reference proteome</keyword>
<dbReference type="AlphaFoldDB" id="Q1MRD1"/>
<proteinExistence type="inferred from homology"/>
<organism evidence="9 10">
    <name type="scientific">Lawsonia intracellularis (strain PHE/MN1-00)</name>
    <dbReference type="NCBI Taxonomy" id="363253"/>
    <lineage>
        <taxon>Bacteria</taxon>
        <taxon>Pseudomonadati</taxon>
        <taxon>Thermodesulfobacteriota</taxon>
        <taxon>Desulfovibrionia</taxon>
        <taxon>Desulfovibrionales</taxon>
        <taxon>Desulfovibrionaceae</taxon>
        <taxon>Lawsonia</taxon>
    </lineage>
</organism>
<dbReference type="Proteomes" id="UP000002430">
    <property type="component" value="Chromosome"/>
</dbReference>
<evidence type="ECO:0000256" key="2">
    <source>
        <dbReference type="ARBA" id="ARBA00022679"/>
    </source>
</evidence>
<dbReference type="EMBL" id="AM180252">
    <property type="protein sequence ID" value="CAJ54445.1"/>
    <property type="molecule type" value="Genomic_DNA"/>
</dbReference>
<keyword evidence="3 6" id="KW-0949">S-adenosyl-L-methionine</keyword>
<dbReference type="EC" id="2.1.1.37" evidence="8"/>
<keyword evidence="1 6" id="KW-0489">Methyltransferase</keyword>
<dbReference type="InterPro" id="IPR050390">
    <property type="entry name" value="C5-Methyltransferase"/>
</dbReference>
<dbReference type="InterPro" id="IPR001525">
    <property type="entry name" value="C5_MeTfrase"/>
</dbReference>
<dbReference type="PROSITE" id="PS00094">
    <property type="entry name" value="C5_MTASE_1"/>
    <property type="match status" value="1"/>
</dbReference>
<sequence length="294" mass="33879">MAQSNVVWSSNFTGTFQLKSIADLLNENFQFPKANLVIGGFPCQDFSVAGKREGLKTQRGSLYHCMTEVIQQVSPEAFIAENVYGLFYIPGVREKITSDFEQIGYTVFSFLLFSNEYGVPQIRRRVFFIGLKTEALKRKVSINEIIPPKTHQKFVSVGTIFKDLQEPEYTLDKEQQIYSKSKFYGSQWEGNREVDLSLPSPTLRASGPEFRRLSKEHGGKHLDELKDGKIERRLTVREYARIQTFPDDFILMFNKNNEEIISMTSAYRLIGNAVPPLLAYHVSKRLDELWFDIF</sequence>
<evidence type="ECO:0000256" key="3">
    <source>
        <dbReference type="ARBA" id="ARBA00022691"/>
    </source>
</evidence>
<dbReference type="eggNOG" id="COG0270">
    <property type="taxonomic scope" value="Bacteria"/>
</dbReference>
<dbReference type="Gene3D" id="3.40.50.150">
    <property type="entry name" value="Vaccinia Virus protein VP39"/>
    <property type="match status" value="1"/>
</dbReference>
<dbReference type="REBASE" id="17787">
    <property type="entry name" value="M.LinPHEORF389P"/>
</dbReference>
<dbReference type="Gene3D" id="3.90.120.10">
    <property type="entry name" value="DNA Methylase, subunit A, domain 2"/>
    <property type="match status" value="1"/>
</dbReference>
<dbReference type="GO" id="GO:0044027">
    <property type="term" value="P:negative regulation of gene expression via chromosomal CpG island methylation"/>
    <property type="evidence" value="ECO:0007669"/>
    <property type="project" value="TreeGrafter"/>
</dbReference>
<keyword evidence="2 6" id="KW-0808">Transferase</keyword>
<feature type="active site" evidence="6">
    <location>
        <position position="43"/>
    </location>
</feature>
<dbReference type="PANTHER" id="PTHR10629:SF52">
    <property type="entry name" value="DNA (CYTOSINE-5)-METHYLTRANSFERASE 1"/>
    <property type="match status" value="1"/>
</dbReference>
<dbReference type="PROSITE" id="PS51679">
    <property type="entry name" value="SAM_MT_C5"/>
    <property type="match status" value="1"/>
</dbReference>
<evidence type="ECO:0000256" key="6">
    <source>
        <dbReference type="PROSITE-ProRule" id="PRU01016"/>
    </source>
</evidence>
<dbReference type="GO" id="GO:0009307">
    <property type="term" value="P:DNA restriction-modification system"/>
    <property type="evidence" value="ECO:0007669"/>
    <property type="project" value="UniProtKB-KW"/>
</dbReference>
<dbReference type="Pfam" id="PF00145">
    <property type="entry name" value="DNA_methylase"/>
    <property type="match status" value="1"/>
</dbReference>
<dbReference type="GO" id="GO:0003886">
    <property type="term" value="F:DNA (cytosine-5-)-methyltransferase activity"/>
    <property type="evidence" value="ECO:0007669"/>
    <property type="project" value="UniProtKB-EC"/>
</dbReference>
<dbReference type="GO" id="GO:0032259">
    <property type="term" value="P:methylation"/>
    <property type="evidence" value="ECO:0007669"/>
    <property type="project" value="UniProtKB-KW"/>
</dbReference>
<dbReference type="SUPFAM" id="SSF53335">
    <property type="entry name" value="S-adenosyl-L-methionine-dependent methyltransferases"/>
    <property type="match status" value="1"/>
</dbReference>
<evidence type="ECO:0000256" key="4">
    <source>
        <dbReference type="ARBA" id="ARBA00022747"/>
    </source>
</evidence>
<dbReference type="KEGG" id="lip:LI0389"/>
<name>Q1MRD1_LAWIP</name>
<gene>
    <name evidence="9" type="ordered locus">LI0389</name>
</gene>
<dbReference type="NCBIfam" id="TIGR00675">
    <property type="entry name" value="dcm"/>
    <property type="match status" value="1"/>
</dbReference>
<dbReference type="InterPro" id="IPR031303">
    <property type="entry name" value="C5_meth_CS"/>
</dbReference>